<evidence type="ECO:0000256" key="1">
    <source>
        <dbReference type="SAM" id="MobiDB-lite"/>
    </source>
</evidence>
<proteinExistence type="predicted"/>
<keyword evidence="3" id="KW-1185">Reference proteome</keyword>
<evidence type="ECO:0000313" key="3">
    <source>
        <dbReference type="Proteomes" id="UP000599009"/>
    </source>
</evidence>
<dbReference type="Proteomes" id="UP000599009">
    <property type="component" value="Unassembled WGS sequence"/>
</dbReference>
<reference evidence="3" key="1">
    <citation type="journal article" date="2019" name="Int. J. Syst. Evol. Microbiol.">
        <title>The Global Catalogue of Microorganisms (GCM) 10K type strain sequencing project: providing services to taxonomists for standard genome sequencing and annotation.</title>
        <authorList>
            <consortium name="The Broad Institute Genomics Platform"/>
            <consortium name="The Broad Institute Genome Sequencing Center for Infectious Disease"/>
            <person name="Wu L."/>
            <person name="Ma J."/>
        </authorList>
    </citation>
    <scope>NUCLEOTIDE SEQUENCE [LARGE SCALE GENOMIC DNA]</scope>
    <source>
        <strain evidence="3">CGMCC 1.8985</strain>
    </source>
</reference>
<protein>
    <submittedName>
        <fullName evidence="2">Uncharacterized protein</fullName>
    </submittedName>
</protein>
<organism evidence="2 3">
    <name type="scientific">Luteimonas terricola</name>
    <dbReference type="NCBI Taxonomy" id="645597"/>
    <lineage>
        <taxon>Bacteria</taxon>
        <taxon>Pseudomonadati</taxon>
        <taxon>Pseudomonadota</taxon>
        <taxon>Gammaproteobacteria</taxon>
        <taxon>Lysobacterales</taxon>
        <taxon>Lysobacteraceae</taxon>
        <taxon>Luteimonas</taxon>
    </lineage>
</organism>
<comment type="caution">
    <text evidence="2">The sequence shown here is derived from an EMBL/GenBank/DDBJ whole genome shotgun (WGS) entry which is preliminary data.</text>
</comment>
<name>A0ABQ2ELJ9_9GAMM</name>
<evidence type="ECO:0000313" key="2">
    <source>
        <dbReference type="EMBL" id="GGK15861.1"/>
    </source>
</evidence>
<sequence length="46" mass="5228">MPERMLEIPSFEEIRRILGDNDDTAAPAPANDPDRRPDDTTENDDD</sequence>
<dbReference type="RefSeq" id="WP_165942401.1">
    <property type="nucleotide sequence ID" value="NZ_BMME01000002.1"/>
</dbReference>
<accession>A0ABQ2ELJ9</accession>
<dbReference type="EMBL" id="BMME01000002">
    <property type="protein sequence ID" value="GGK15861.1"/>
    <property type="molecule type" value="Genomic_DNA"/>
</dbReference>
<feature type="region of interest" description="Disordered" evidence="1">
    <location>
        <begin position="17"/>
        <end position="46"/>
    </location>
</feature>
<gene>
    <name evidence="2" type="ORF">GCM10011394_26340</name>
</gene>